<evidence type="ECO:0000313" key="3">
    <source>
        <dbReference type="Proteomes" id="UP000292082"/>
    </source>
</evidence>
<dbReference type="EMBL" id="ML145233">
    <property type="protein sequence ID" value="TBU52886.1"/>
    <property type="molecule type" value="Genomic_DNA"/>
</dbReference>
<reference evidence="1 3" key="1">
    <citation type="submission" date="2019-01" db="EMBL/GenBank/DDBJ databases">
        <title>Draft genome sequences of three monokaryotic isolates of the white-rot basidiomycete fungus Dichomitus squalens.</title>
        <authorList>
            <consortium name="DOE Joint Genome Institute"/>
            <person name="Lopez S.C."/>
            <person name="Andreopoulos B."/>
            <person name="Pangilinan J."/>
            <person name="Lipzen A."/>
            <person name="Riley R."/>
            <person name="Ahrendt S."/>
            <person name="Ng V."/>
            <person name="Barry K."/>
            <person name="Daum C."/>
            <person name="Grigoriev I.V."/>
            <person name="Hilden K.S."/>
            <person name="Makela M.R."/>
            <person name="de Vries R.P."/>
        </authorList>
    </citation>
    <scope>NUCLEOTIDE SEQUENCE [LARGE SCALE GENOMIC DNA]</scope>
    <source>
        <strain evidence="1 3">CBS 464.89</strain>
    </source>
</reference>
<dbReference type="Proteomes" id="UP000292082">
    <property type="component" value="Unassembled WGS sequence"/>
</dbReference>
<accession>A0A4Q9PFC9</accession>
<evidence type="ECO:0000313" key="2">
    <source>
        <dbReference type="EMBL" id="TBU52886.1"/>
    </source>
</evidence>
<evidence type="ECO:0000313" key="1">
    <source>
        <dbReference type="EMBL" id="TBU52885.1"/>
    </source>
</evidence>
<gene>
    <name evidence="1" type="ORF">BD310DRAFT_939250</name>
    <name evidence="2" type="ORF">BD310DRAFT_970605</name>
</gene>
<proteinExistence type="predicted"/>
<sequence length="205" mass="22955">MTILRAEIPDAIGGLAVDGSFKWDVIDPRTNLAGLRIGKIIDDAAFHAMFRRESEQGNLKNVRSWAQFVHHTLTAEDHVVGLDAISEDVAYYGGHRAEAIRAPIAADPTGDVTSWPRTEPTMYNSLHGLLSDIIATQCVWYKAFFEGPHAAEKLRRAFEDSTCAGFRNWYQNPTLNALYIVSIRRTQRDPASGKVYYFPELVICV</sequence>
<dbReference type="AlphaFoldDB" id="A0A4Q9PFC9"/>
<dbReference type="EMBL" id="ML145233">
    <property type="protein sequence ID" value="TBU52885.1"/>
    <property type="molecule type" value="Genomic_DNA"/>
</dbReference>
<organism evidence="1 3">
    <name type="scientific">Dichomitus squalens</name>
    <dbReference type="NCBI Taxonomy" id="114155"/>
    <lineage>
        <taxon>Eukaryota</taxon>
        <taxon>Fungi</taxon>
        <taxon>Dikarya</taxon>
        <taxon>Basidiomycota</taxon>
        <taxon>Agaricomycotina</taxon>
        <taxon>Agaricomycetes</taxon>
        <taxon>Polyporales</taxon>
        <taxon>Polyporaceae</taxon>
        <taxon>Dichomitus</taxon>
    </lineage>
</organism>
<protein>
    <submittedName>
        <fullName evidence="1">Uncharacterized protein</fullName>
    </submittedName>
</protein>
<keyword evidence="3" id="KW-1185">Reference proteome</keyword>
<name>A0A4Q9PFC9_9APHY</name>